<accession>A0A8J2ID60</accession>
<dbReference type="EMBL" id="CAJRGZ010000023">
    <property type="protein sequence ID" value="CAG5178465.1"/>
    <property type="molecule type" value="Genomic_DNA"/>
</dbReference>
<reference evidence="1" key="1">
    <citation type="submission" date="2021-05" db="EMBL/GenBank/DDBJ databases">
        <authorList>
            <person name="Stam R."/>
        </authorList>
    </citation>
    <scope>NUCLEOTIDE SEQUENCE</scope>
    <source>
        <strain evidence="1">CS162</strain>
    </source>
</reference>
<evidence type="ECO:0000313" key="2">
    <source>
        <dbReference type="Proteomes" id="UP000676310"/>
    </source>
</evidence>
<gene>
    <name evidence="1" type="ORF">ALTATR162_LOCUS8714</name>
</gene>
<dbReference type="Proteomes" id="UP000676310">
    <property type="component" value="Unassembled WGS sequence"/>
</dbReference>
<dbReference type="RefSeq" id="XP_043172282.1">
    <property type="nucleotide sequence ID" value="XM_043316347.1"/>
</dbReference>
<dbReference type="AlphaFoldDB" id="A0A8J2ID60"/>
<name>A0A8J2ID60_9PLEO</name>
<protein>
    <submittedName>
        <fullName evidence="1">Uncharacterized protein</fullName>
    </submittedName>
</protein>
<sequence>MKHITIIHNLDAGEQMKFREDEVLVLMGKKKGIDICFQYRSVKQLRDAFSRPTPNLNTVVSMIEPLS</sequence>
<keyword evidence="2" id="KW-1185">Reference proteome</keyword>
<comment type="caution">
    <text evidence="1">The sequence shown here is derived from an EMBL/GenBank/DDBJ whole genome shotgun (WGS) entry which is preliminary data.</text>
</comment>
<organism evidence="1 2">
    <name type="scientific">Alternaria atra</name>
    <dbReference type="NCBI Taxonomy" id="119953"/>
    <lineage>
        <taxon>Eukaryota</taxon>
        <taxon>Fungi</taxon>
        <taxon>Dikarya</taxon>
        <taxon>Ascomycota</taxon>
        <taxon>Pezizomycotina</taxon>
        <taxon>Dothideomycetes</taxon>
        <taxon>Pleosporomycetidae</taxon>
        <taxon>Pleosporales</taxon>
        <taxon>Pleosporineae</taxon>
        <taxon>Pleosporaceae</taxon>
        <taxon>Alternaria</taxon>
        <taxon>Alternaria sect. Ulocladioides</taxon>
    </lineage>
</organism>
<evidence type="ECO:0000313" key="1">
    <source>
        <dbReference type="EMBL" id="CAG5178465.1"/>
    </source>
</evidence>
<dbReference type="GeneID" id="67020855"/>
<proteinExistence type="predicted"/>